<evidence type="ECO:0000256" key="3">
    <source>
        <dbReference type="ARBA" id="ARBA00022989"/>
    </source>
</evidence>
<evidence type="ECO:0000313" key="8">
    <source>
        <dbReference type="EMBL" id="KAK3233324.1"/>
    </source>
</evidence>
<dbReference type="PANTHER" id="PTHR10877">
    <property type="entry name" value="POLYCYSTIN FAMILY MEMBER"/>
    <property type="match status" value="1"/>
</dbReference>
<dbReference type="Proteomes" id="UP001190700">
    <property type="component" value="Unassembled WGS sequence"/>
</dbReference>
<dbReference type="GO" id="GO:0016020">
    <property type="term" value="C:membrane"/>
    <property type="evidence" value="ECO:0007669"/>
    <property type="project" value="UniProtKB-SubCell"/>
</dbReference>
<dbReference type="EMBL" id="LGRX02035750">
    <property type="protein sequence ID" value="KAK3233324.1"/>
    <property type="molecule type" value="Genomic_DNA"/>
</dbReference>
<dbReference type="Pfam" id="PF08016">
    <property type="entry name" value="PKD_channel"/>
    <property type="match status" value="1"/>
</dbReference>
<proteinExistence type="predicted"/>
<feature type="transmembrane region" description="Helical" evidence="6">
    <location>
        <begin position="667"/>
        <end position="690"/>
    </location>
</feature>
<dbReference type="Gene3D" id="1.10.287.70">
    <property type="match status" value="1"/>
</dbReference>
<protein>
    <recommendedName>
        <fullName evidence="7">Polycystin cation channel PKD1/PKD2 domain-containing protein</fullName>
    </recommendedName>
</protein>
<comment type="subcellular location">
    <subcellularLocation>
        <location evidence="1">Membrane</location>
        <topology evidence="1">Multi-pass membrane protein</topology>
    </subcellularLocation>
</comment>
<name>A0AAE0BCA7_9CHLO</name>
<sequence length="1148" mass="127194">MVRLSDDQNRCSVFTYGPSRVHGLLSDGGDSQADSACYARIFNGNETCAGTARLQYGADFATEGWDACPSDRRVQIRVSATTSGVDMSWLLMRQETIPFTRAEFAADVLEAWRMQNDGSVGTAGLNYTLMKEDLSARPEHFFVPSAAGGAFYGLFADEVRDWCLQPGLYRLLNADDPEGHNRPGGDRDVAPEMQVLGWHGGMLTVAAEDGCTIVTIARDLQTEEVAQVSLVIAANETATASSLSIHGATVDDVASLMEGSAKSDLTYAAASEQPDATYSPQWLGYCYDVDTICPFSFASNEFAYSKTMVETATILGSGGLFFLSELCRHMECTTDAVYSFGYQNTVCCTPNTGALEVEVSLPYTGREQHLPQEDTEARQRYLGFPGANRILAGMLIKQERYTQEECETQFKNLSGSCHSPAASEEPYGVDPVFLQTSDLFNPTVVPSKCCNISTYSDGCMPPQCGDFYQACPQPPCPLPTMTCCGMPPSGACRAVTPGVSGTNQESELAPISVSANSASTSSEKIGFGSSPYGFFHARGYFHVWLDINLNAQRAQDMVKYMEDGLYIDDQTKQVTVQLVTYNAQLHFFANSEINFQFEDTYGGLINIVKSVQTVNIELYTTFSGQVRAVFEMMFLVLVMLSAVNEGREAYHIYQETGSVAGYFKSGWNYIDITSIGMNFVTLCLWINFIFTDARTFSMEPRYHAMASLTGKGRWLMRNQDNVEDFDRVINRFQEMSRMTDFQVEYMMQNGLNSFFLIMRILKLCDFQPRMGIITRTLAVAASDLYHFFLLLFIIFIGYTITGHLLFGTTLYSFSTILQSALTLLDMMVFGDNSVSSELYDLGLSQGNAMQFTALVFYVSYSLLVPMVLLNFLLAIVVDAFVAVKESIKDSTSIASDLVSYGKSFAYNFTEHALTDSYLLGLVDHFKEAEERHLADLEMRSCERSTQRAFDPDPGEAPEASNAADGDWEEMILIRGKKEESFSGTEVKETLKESTKIYKQYYGNFPKPRRKSQLFGSSPEASAKVAAEDTQNNAEQLHAPGANAVVDITTDSTATENDIARHTISVARRVIERFGQHETADDVDEEKRLAKAQHQQILDTLNILVLQQSDLRKKVEEMAEKNTEPIPADNLSSSQKSGPDGRNFLDPMN</sequence>
<dbReference type="AlphaFoldDB" id="A0AAE0BCA7"/>
<evidence type="ECO:0000259" key="7">
    <source>
        <dbReference type="Pfam" id="PF08016"/>
    </source>
</evidence>
<dbReference type="InterPro" id="IPR013122">
    <property type="entry name" value="PKD1_2_channel"/>
</dbReference>
<feature type="domain" description="Polycystin cation channel PKD1/PKD2" evidence="7">
    <location>
        <begin position="730"/>
        <end position="883"/>
    </location>
</feature>
<evidence type="ECO:0000256" key="4">
    <source>
        <dbReference type="ARBA" id="ARBA00023136"/>
    </source>
</evidence>
<keyword evidence="9" id="KW-1185">Reference proteome</keyword>
<comment type="caution">
    <text evidence="8">The sequence shown here is derived from an EMBL/GenBank/DDBJ whole genome shotgun (WGS) entry which is preliminary data.</text>
</comment>
<dbReference type="InterPro" id="IPR051223">
    <property type="entry name" value="Polycystin"/>
</dbReference>
<organism evidence="8 9">
    <name type="scientific">Cymbomonas tetramitiformis</name>
    <dbReference type="NCBI Taxonomy" id="36881"/>
    <lineage>
        <taxon>Eukaryota</taxon>
        <taxon>Viridiplantae</taxon>
        <taxon>Chlorophyta</taxon>
        <taxon>Pyramimonadophyceae</taxon>
        <taxon>Pyramimonadales</taxon>
        <taxon>Pyramimonadaceae</taxon>
        <taxon>Cymbomonas</taxon>
    </lineage>
</organism>
<gene>
    <name evidence="8" type="ORF">CYMTET_56373</name>
</gene>
<accession>A0AAE0BCA7</accession>
<keyword evidence="4 6" id="KW-0472">Membrane</keyword>
<evidence type="ECO:0000313" key="9">
    <source>
        <dbReference type="Proteomes" id="UP001190700"/>
    </source>
</evidence>
<feature type="region of interest" description="Disordered" evidence="5">
    <location>
        <begin position="944"/>
        <end position="963"/>
    </location>
</feature>
<reference evidence="8 9" key="1">
    <citation type="journal article" date="2015" name="Genome Biol. Evol.">
        <title>Comparative Genomics of a Bacterivorous Green Alga Reveals Evolutionary Causalities and Consequences of Phago-Mixotrophic Mode of Nutrition.</title>
        <authorList>
            <person name="Burns J.A."/>
            <person name="Paasch A."/>
            <person name="Narechania A."/>
            <person name="Kim E."/>
        </authorList>
    </citation>
    <scope>NUCLEOTIDE SEQUENCE [LARGE SCALE GENOMIC DNA]</scope>
    <source>
        <strain evidence="8 9">PLY_AMNH</strain>
    </source>
</reference>
<feature type="region of interest" description="Disordered" evidence="5">
    <location>
        <begin position="1114"/>
        <end position="1148"/>
    </location>
</feature>
<evidence type="ECO:0000256" key="6">
    <source>
        <dbReference type="SAM" id="Phobius"/>
    </source>
</evidence>
<keyword evidence="3 6" id="KW-1133">Transmembrane helix</keyword>
<evidence type="ECO:0000256" key="1">
    <source>
        <dbReference type="ARBA" id="ARBA00004141"/>
    </source>
</evidence>
<evidence type="ECO:0000256" key="2">
    <source>
        <dbReference type="ARBA" id="ARBA00022692"/>
    </source>
</evidence>
<feature type="transmembrane region" description="Helical" evidence="6">
    <location>
        <begin position="851"/>
        <end position="877"/>
    </location>
</feature>
<evidence type="ECO:0000256" key="5">
    <source>
        <dbReference type="SAM" id="MobiDB-lite"/>
    </source>
</evidence>
<feature type="transmembrane region" description="Helical" evidence="6">
    <location>
        <begin position="776"/>
        <end position="798"/>
    </location>
</feature>
<keyword evidence="2 6" id="KW-0812">Transmembrane</keyword>
<dbReference type="PANTHER" id="PTHR10877:SF183">
    <property type="entry name" value="AT14535P-RELATED"/>
    <property type="match status" value="1"/>
</dbReference>